<name>A0ABM6M9W1_9SPHN</name>
<protein>
    <recommendedName>
        <fullName evidence="11">RND efflux pump membrane fusion protein barrel-sandwich domain-containing protein</fullName>
    </recommendedName>
</protein>
<evidence type="ECO:0000256" key="2">
    <source>
        <dbReference type="ARBA" id="ARBA00009477"/>
    </source>
</evidence>
<feature type="compositionally biased region" description="Acidic residues" evidence="5">
    <location>
        <begin position="419"/>
        <end position="429"/>
    </location>
</feature>
<comment type="subcellular location">
    <subcellularLocation>
        <location evidence="1">Cell envelope</location>
    </subcellularLocation>
</comment>
<feature type="region of interest" description="Disordered" evidence="5">
    <location>
        <begin position="407"/>
        <end position="429"/>
    </location>
</feature>
<evidence type="ECO:0000313" key="9">
    <source>
        <dbReference type="EMBL" id="ASR52777.1"/>
    </source>
</evidence>
<evidence type="ECO:0000259" key="7">
    <source>
        <dbReference type="Pfam" id="PF25917"/>
    </source>
</evidence>
<dbReference type="InterPro" id="IPR058636">
    <property type="entry name" value="Beta-barrel_YknX"/>
</dbReference>
<dbReference type="Gene3D" id="2.40.50.100">
    <property type="match status" value="1"/>
</dbReference>
<gene>
    <name evidence="9" type="ORF">B5J99_16005</name>
</gene>
<dbReference type="InterPro" id="IPR058625">
    <property type="entry name" value="MdtA-like_BSH"/>
</dbReference>
<evidence type="ECO:0008006" key="11">
    <source>
        <dbReference type="Google" id="ProtNLM"/>
    </source>
</evidence>
<feature type="domain" description="Multidrug resistance protein MdtA-like barrel-sandwich hybrid" evidence="7">
    <location>
        <begin position="69"/>
        <end position="237"/>
    </location>
</feature>
<organism evidence="9 10">
    <name type="scientific">Blastomonas fulva</name>
    <dbReference type="NCBI Taxonomy" id="1550728"/>
    <lineage>
        <taxon>Bacteria</taxon>
        <taxon>Pseudomonadati</taxon>
        <taxon>Pseudomonadota</taxon>
        <taxon>Alphaproteobacteria</taxon>
        <taxon>Sphingomonadales</taxon>
        <taxon>Sphingomonadaceae</taxon>
        <taxon>Blastomonas</taxon>
    </lineage>
</organism>
<feature type="domain" description="YknX-like beta-barrel" evidence="8">
    <location>
        <begin position="247"/>
        <end position="322"/>
    </location>
</feature>
<dbReference type="PANTHER" id="PTHR32347">
    <property type="entry name" value="EFFLUX SYSTEM COMPONENT YKNX-RELATED"/>
    <property type="match status" value="1"/>
</dbReference>
<dbReference type="Proteomes" id="UP000258016">
    <property type="component" value="Chromosome"/>
</dbReference>
<evidence type="ECO:0000256" key="4">
    <source>
        <dbReference type="SAM" id="Coils"/>
    </source>
</evidence>
<dbReference type="InterPro" id="IPR050465">
    <property type="entry name" value="UPF0194_transport"/>
</dbReference>
<evidence type="ECO:0000256" key="1">
    <source>
        <dbReference type="ARBA" id="ARBA00004196"/>
    </source>
</evidence>
<evidence type="ECO:0000259" key="6">
    <source>
        <dbReference type="Pfam" id="PF25876"/>
    </source>
</evidence>
<dbReference type="Gene3D" id="1.10.287.470">
    <property type="entry name" value="Helix hairpin bin"/>
    <property type="match status" value="1"/>
</dbReference>
<proteinExistence type="inferred from homology"/>
<keyword evidence="10" id="KW-1185">Reference proteome</keyword>
<dbReference type="InterPro" id="IPR006143">
    <property type="entry name" value="RND_pump_MFP"/>
</dbReference>
<feature type="region of interest" description="Disordered" evidence="5">
    <location>
        <begin position="341"/>
        <end position="366"/>
    </location>
</feature>
<dbReference type="Pfam" id="PF25990">
    <property type="entry name" value="Beta-barrel_YknX"/>
    <property type="match status" value="1"/>
</dbReference>
<sequence>MGQLFMLTRMGSWIKRHKVWSALIALVVLFVLYKIIAPTPHDYEYTGEKVGRGEVLRVVSASGKVRALNTIKVGTEVSGQVTKVYVDFNSPVTAGQILAEIDPTRVRARVQQTEAQVALARAGLQQTAANVLRARSELEIQERDFARQRDLAQRGFVSKANLDAAQTRLNSARNALDVALAQTQSGNAQIRQATAELSSARLDLNRTVIIAPASGVIIDKLVEPGTTVAASFQTPNLFEIAADTTKMQVEASVDEADIGQIVEGQNVTFTVDSYPDDVFRAKVRQVRKAPVETQNVVSYLVIIDVDNLDGKLLPGMTANVEIITGAKKNALRVPTNALRFRPKAADRGPPVEEQPAKPGKKEAPRQTLYLAGTDAYKPVRKQVRIGLQGDEYTEILSGIKAGDTVLVRTKSLKPKAETDDTDEDDSAAS</sequence>
<dbReference type="PANTHER" id="PTHR32347:SF14">
    <property type="entry name" value="EFFLUX SYSTEM COMPONENT YKNX-RELATED"/>
    <property type="match status" value="1"/>
</dbReference>
<comment type="similarity">
    <text evidence="2">Belongs to the membrane fusion protein (MFP) (TC 8.A.1) family.</text>
</comment>
<accession>A0ABM6M9W1</accession>
<dbReference type="Gene3D" id="2.40.420.20">
    <property type="match status" value="1"/>
</dbReference>
<dbReference type="EMBL" id="CP020083">
    <property type="protein sequence ID" value="ASR52777.1"/>
    <property type="molecule type" value="Genomic_DNA"/>
</dbReference>
<dbReference type="InterPro" id="IPR058624">
    <property type="entry name" value="MdtA-like_HH"/>
</dbReference>
<evidence type="ECO:0000256" key="5">
    <source>
        <dbReference type="SAM" id="MobiDB-lite"/>
    </source>
</evidence>
<reference evidence="9 10" key="1">
    <citation type="submission" date="2017-03" db="EMBL/GenBank/DDBJ databases">
        <title>Complete genome sequence of Blastomonas fulva degrading microcsystin LR.</title>
        <authorList>
            <person name="Lee H.-g."/>
            <person name="Jin L."/>
            <person name="oh H.-M."/>
        </authorList>
    </citation>
    <scope>NUCLEOTIDE SEQUENCE [LARGE SCALE GENOMIC DNA]</scope>
    <source>
        <strain evidence="9 10">T2</strain>
    </source>
</reference>
<feature type="domain" description="Multidrug resistance protein MdtA-like alpha-helical hairpin" evidence="6">
    <location>
        <begin position="125"/>
        <end position="206"/>
    </location>
</feature>
<evidence type="ECO:0000256" key="3">
    <source>
        <dbReference type="ARBA" id="ARBA00023054"/>
    </source>
</evidence>
<dbReference type="Gene3D" id="2.40.30.170">
    <property type="match status" value="1"/>
</dbReference>
<evidence type="ECO:0000313" key="10">
    <source>
        <dbReference type="Proteomes" id="UP000258016"/>
    </source>
</evidence>
<keyword evidence="3 4" id="KW-0175">Coiled coil</keyword>
<dbReference type="SUPFAM" id="SSF111369">
    <property type="entry name" value="HlyD-like secretion proteins"/>
    <property type="match status" value="1"/>
</dbReference>
<dbReference type="Pfam" id="PF25876">
    <property type="entry name" value="HH_MFP_RND"/>
    <property type="match status" value="1"/>
</dbReference>
<dbReference type="Pfam" id="PF25917">
    <property type="entry name" value="BSH_RND"/>
    <property type="match status" value="1"/>
</dbReference>
<dbReference type="NCBIfam" id="TIGR01730">
    <property type="entry name" value="RND_mfp"/>
    <property type="match status" value="1"/>
</dbReference>
<feature type="coiled-coil region" evidence="4">
    <location>
        <begin position="124"/>
        <end position="182"/>
    </location>
</feature>
<evidence type="ECO:0000259" key="8">
    <source>
        <dbReference type="Pfam" id="PF25990"/>
    </source>
</evidence>